<proteinExistence type="predicted"/>
<accession>A0A5B8YJP9</accession>
<dbReference type="Pfam" id="PF12625">
    <property type="entry name" value="Arabinose_bd"/>
    <property type="match status" value="1"/>
</dbReference>
<dbReference type="AlphaFoldDB" id="A0A4Y6Q235"/>
<evidence type="ECO:0000256" key="3">
    <source>
        <dbReference type="ARBA" id="ARBA00023163"/>
    </source>
</evidence>
<accession>A0A4Y6Q235</accession>
<protein>
    <submittedName>
        <fullName evidence="5">AraC family transcriptional regulator</fullName>
    </submittedName>
</protein>
<dbReference type="Gene3D" id="1.10.10.60">
    <property type="entry name" value="Homeodomain-like"/>
    <property type="match status" value="1"/>
</dbReference>
<dbReference type="PROSITE" id="PS01124">
    <property type="entry name" value="HTH_ARAC_FAMILY_2"/>
    <property type="match status" value="1"/>
</dbReference>
<keyword evidence="6" id="KW-1185">Reference proteome</keyword>
<dbReference type="Pfam" id="PF12833">
    <property type="entry name" value="HTH_18"/>
    <property type="match status" value="1"/>
</dbReference>
<dbReference type="InterPro" id="IPR032687">
    <property type="entry name" value="AraC-type_N"/>
</dbReference>
<dbReference type="EMBL" id="CP041186">
    <property type="protein sequence ID" value="QDG54658.1"/>
    <property type="molecule type" value="Genomic_DNA"/>
</dbReference>
<keyword evidence="1" id="KW-0805">Transcription regulation</keyword>
<dbReference type="SUPFAM" id="SSF46689">
    <property type="entry name" value="Homeodomain-like"/>
    <property type="match status" value="1"/>
</dbReference>
<evidence type="ECO:0000256" key="1">
    <source>
        <dbReference type="ARBA" id="ARBA00023015"/>
    </source>
</evidence>
<dbReference type="PANTHER" id="PTHR47894">
    <property type="entry name" value="HTH-TYPE TRANSCRIPTIONAL REGULATOR GADX"/>
    <property type="match status" value="1"/>
</dbReference>
<gene>
    <name evidence="5" type="ORF">FIV42_29125</name>
</gene>
<evidence type="ECO:0000259" key="4">
    <source>
        <dbReference type="PROSITE" id="PS01124"/>
    </source>
</evidence>
<dbReference type="PRINTS" id="PR00032">
    <property type="entry name" value="HTHARAC"/>
</dbReference>
<dbReference type="Proteomes" id="UP000315995">
    <property type="component" value="Chromosome"/>
</dbReference>
<organism evidence="5 6">
    <name type="scientific">Persicimonas caeni</name>
    <dbReference type="NCBI Taxonomy" id="2292766"/>
    <lineage>
        <taxon>Bacteria</taxon>
        <taxon>Deltaproteobacteria</taxon>
        <taxon>Bradymonadales</taxon>
        <taxon>Bradymonadaceae</taxon>
        <taxon>Persicimonas</taxon>
    </lineage>
</organism>
<dbReference type="GO" id="GO:0005829">
    <property type="term" value="C:cytosol"/>
    <property type="evidence" value="ECO:0007669"/>
    <property type="project" value="TreeGrafter"/>
</dbReference>
<dbReference type="InterPro" id="IPR009057">
    <property type="entry name" value="Homeodomain-like_sf"/>
</dbReference>
<feature type="domain" description="HTH araC/xylS-type" evidence="4">
    <location>
        <begin position="232"/>
        <end position="330"/>
    </location>
</feature>
<reference evidence="5 6" key="1">
    <citation type="submission" date="2019-06" db="EMBL/GenBank/DDBJ databases">
        <title>Persicimonas caeni gen. nov., sp. nov., a predatory bacterium isolated from solar saltern.</title>
        <authorList>
            <person name="Wang S."/>
        </authorList>
    </citation>
    <scope>NUCLEOTIDE SEQUENCE [LARGE SCALE GENOMIC DNA]</scope>
    <source>
        <strain evidence="5 6">YN101</strain>
    </source>
</reference>
<dbReference type="OrthoDB" id="9816010at2"/>
<dbReference type="InterPro" id="IPR020449">
    <property type="entry name" value="Tscrpt_reg_AraC-type_HTH"/>
</dbReference>
<dbReference type="RefSeq" id="WP_141201102.1">
    <property type="nucleotide sequence ID" value="NZ_CP041186.1"/>
</dbReference>
<evidence type="ECO:0000313" key="6">
    <source>
        <dbReference type="Proteomes" id="UP000315995"/>
    </source>
</evidence>
<dbReference type="GO" id="GO:0000976">
    <property type="term" value="F:transcription cis-regulatory region binding"/>
    <property type="evidence" value="ECO:0007669"/>
    <property type="project" value="TreeGrafter"/>
</dbReference>
<evidence type="ECO:0000256" key="2">
    <source>
        <dbReference type="ARBA" id="ARBA00023125"/>
    </source>
</evidence>
<dbReference type="GO" id="GO:0003700">
    <property type="term" value="F:DNA-binding transcription factor activity"/>
    <property type="evidence" value="ECO:0007669"/>
    <property type="project" value="InterPro"/>
</dbReference>
<evidence type="ECO:0000313" key="5">
    <source>
        <dbReference type="EMBL" id="QDG54658.1"/>
    </source>
</evidence>
<name>A0A4Y6Q235_PERCE</name>
<dbReference type="InterPro" id="IPR018060">
    <property type="entry name" value="HTH_AraC"/>
</dbReference>
<dbReference type="PANTHER" id="PTHR47894:SF1">
    <property type="entry name" value="HTH-TYPE TRANSCRIPTIONAL REGULATOR VQSM"/>
    <property type="match status" value="1"/>
</dbReference>
<dbReference type="SMART" id="SM00342">
    <property type="entry name" value="HTH_ARAC"/>
    <property type="match status" value="1"/>
</dbReference>
<sequence>MQETNLDAAVALALLGFAESLGLERQQALAAADLRPEQLATLEAPIPFEAPIRLWQFMINARPAEPLGLMLAQTMRPDTFGLAGHLFRHSEDVEQVFERMARYQALIDPVLDLRTSVEREGLRVEFHHHPRVLELAHPLEGMVGAAVHTLRDWLSAAVEVQVHFAHAPLHPLDIYAEYLPAPVRFEQPANAVILPMELLSEPIADADPAVAGFLKRLAEERLDKRVDSPFRHRVAAVIEARLDDVLLAQEDVATDLGVSVRTMQRRLRDEDVTYTQIHDDVRRRLAERLLRDDDLAIFQIAERLGYAEAANFTRAFRRWTGESPAEFRERRR</sequence>
<keyword evidence="2" id="KW-0238">DNA-binding</keyword>
<keyword evidence="3" id="KW-0804">Transcription</keyword>